<proteinExistence type="predicted"/>
<reference evidence="1" key="1">
    <citation type="submission" date="2020-11" db="EMBL/GenBank/DDBJ databases">
        <authorList>
            <consortium name="DOE Joint Genome Institute"/>
            <person name="Ahrendt S."/>
            <person name="Riley R."/>
            <person name="Andreopoulos W."/>
            <person name="Labutti K."/>
            <person name="Pangilinan J."/>
            <person name="Ruiz-Duenas F.J."/>
            <person name="Barrasa J.M."/>
            <person name="Sanchez-Garcia M."/>
            <person name="Camarero S."/>
            <person name="Miyauchi S."/>
            <person name="Serrano A."/>
            <person name="Linde D."/>
            <person name="Babiker R."/>
            <person name="Drula E."/>
            <person name="Ayuso-Fernandez I."/>
            <person name="Pacheco R."/>
            <person name="Padilla G."/>
            <person name="Ferreira P."/>
            <person name="Barriuso J."/>
            <person name="Kellner H."/>
            <person name="Castanera R."/>
            <person name="Alfaro M."/>
            <person name="Ramirez L."/>
            <person name="Pisabarro A.G."/>
            <person name="Kuo A."/>
            <person name="Tritt A."/>
            <person name="Lipzen A."/>
            <person name="He G."/>
            <person name="Yan M."/>
            <person name="Ng V."/>
            <person name="Cullen D."/>
            <person name="Martin F."/>
            <person name="Rosso M.-N."/>
            <person name="Henrissat B."/>
            <person name="Hibbett D."/>
            <person name="Martinez A.T."/>
            <person name="Grigoriev I.V."/>
        </authorList>
    </citation>
    <scope>NUCLEOTIDE SEQUENCE</scope>
    <source>
        <strain evidence="1">CIRM-BRFM 674</strain>
    </source>
</reference>
<gene>
    <name evidence="1" type="ORF">BDN70DRAFT_105713</name>
</gene>
<evidence type="ECO:0000313" key="2">
    <source>
        <dbReference type="Proteomes" id="UP000807469"/>
    </source>
</evidence>
<evidence type="ECO:0008006" key="3">
    <source>
        <dbReference type="Google" id="ProtNLM"/>
    </source>
</evidence>
<dbReference type="Gene3D" id="3.80.10.10">
    <property type="entry name" value="Ribonuclease Inhibitor"/>
    <property type="match status" value="1"/>
</dbReference>
<dbReference type="AlphaFoldDB" id="A0A9P6D5J1"/>
<dbReference type="OrthoDB" id="2269034at2759"/>
<comment type="caution">
    <text evidence="1">The sequence shown here is derived from an EMBL/GenBank/DDBJ whole genome shotgun (WGS) entry which is preliminary data.</text>
</comment>
<protein>
    <recommendedName>
        <fullName evidence="3">F-box domain-containing protein</fullName>
    </recommendedName>
</protein>
<dbReference type="EMBL" id="MU155142">
    <property type="protein sequence ID" value="KAF9484569.1"/>
    <property type="molecule type" value="Genomic_DNA"/>
</dbReference>
<organism evidence="1 2">
    <name type="scientific">Pholiota conissans</name>
    <dbReference type="NCBI Taxonomy" id="109636"/>
    <lineage>
        <taxon>Eukaryota</taxon>
        <taxon>Fungi</taxon>
        <taxon>Dikarya</taxon>
        <taxon>Basidiomycota</taxon>
        <taxon>Agaricomycotina</taxon>
        <taxon>Agaricomycetes</taxon>
        <taxon>Agaricomycetidae</taxon>
        <taxon>Agaricales</taxon>
        <taxon>Agaricineae</taxon>
        <taxon>Strophariaceae</taxon>
        <taxon>Pholiota</taxon>
    </lineage>
</organism>
<name>A0A9P6D5J1_9AGAR</name>
<evidence type="ECO:0000313" key="1">
    <source>
        <dbReference type="EMBL" id="KAF9484569.1"/>
    </source>
</evidence>
<dbReference type="Proteomes" id="UP000807469">
    <property type="component" value="Unassembled WGS sequence"/>
</dbReference>
<dbReference type="InterPro" id="IPR032675">
    <property type="entry name" value="LRR_dom_sf"/>
</dbReference>
<keyword evidence="2" id="KW-1185">Reference proteome</keyword>
<accession>A0A9P6D5J1</accession>
<sequence>MVSFTQCPCWPCDDEFRTTPQRLHDISMEKAAQISEIDTEVHNAVLALLRKCVVLNRKRNALLPAVNLPLEILATIFELACTPDGSDETGYFSTFLTAKFWRNATQDDRYSRPGPLYIGRVCSVWRDIALGTPQLWNSIQLEVNRWGDEGKQAAALQYWLSNSGNRPLAVGLVEMDEVENIYDMPTAVIDVLVPYAHRLDTATLLITKNWEPALRRIGKRAVSLQSLVLIKPYDTDHIENIPFFSRAPKLRNIRIIRYGLAGVLLPMQLIEHLTMDSRGYTIDFVKMIRLCPNLRHFSLRVMSDIVLDSNAPAELLMHSRLQSLSLSFDEQTDLASRLQGLTLSMLQSFELCIDDGTDKTLPKLPPFLVRSSSTLRILSLRGQYISEDDLVECLRALSELRELYFEAREISQDFFLFMSPKDHSMVDLKHALDKDDGRRIVAPNLITFNCFIKNVAHPHSLISFLENRWDDQQWLREASDAEKPSRNPNTLVEKLRSATFKGFRVHLEDEDDAVLRRLRREGMYVELQNC</sequence>
<dbReference type="SUPFAM" id="SSF52047">
    <property type="entry name" value="RNI-like"/>
    <property type="match status" value="1"/>
</dbReference>